<dbReference type="PANTHER" id="PTHR12592:SF0">
    <property type="entry name" value="ATP-DEPENDENT (S)-NAD(P)H-HYDRATE DEHYDRATASE"/>
    <property type="match status" value="1"/>
</dbReference>
<dbReference type="InterPro" id="IPR017953">
    <property type="entry name" value="Carbohydrate_kinase_pred_CS"/>
</dbReference>
<keyword evidence="7 17" id="KW-0067">ATP-binding</keyword>
<evidence type="ECO:0000256" key="12">
    <source>
        <dbReference type="ARBA" id="ARBA00023239"/>
    </source>
</evidence>
<keyword evidence="23" id="KW-1185">Reference proteome</keyword>
<evidence type="ECO:0000256" key="9">
    <source>
        <dbReference type="ARBA" id="ARBA00022958"/>
    </source>
</evidence>
<dbReference type="EMBL" id="VOHS01000011">
    <property type="protein sequence ID" value="TWV99960.1"/>
    <property type="molecule type" value="Genomic_DNA"/>
</dbReference>
<keyword evidence="6 17" id="KW-0547">Nucleotide-binding</keyword>
<dbReference type="HAMAP" id="MF_01966">
    <property type="entry name" value="NADHX_epimerase"/>
    <property type="match status" value="1"/>
</dbReference>
<evidence type="ECO:0000256" key="17">
    <source>
        <dbReference type="HAMAP-Rule" id="MF_01965"/>
    </source>
</evidence>
<evidence type="ECO:0000256" key="8">
    <source>
        <dbReference type="ARBA" id="ARBA00022857"/>
    </source>
</evidence>
<evidence type="ECO:0000259" key="21">
    <source>
        <dbReference type="PROSITE" id="PS51385"/>
    </source>
</evidence>
<dbReference type="PANTHER" id="PTHR12592">
    <property type="entry name" value="ATP-DEPENDENT (S)-NAD(P)H-HYDRATE DEHYDRATASE FAMILY MEMBER"/>
    <property type="match status" value="1"/>
</dbReference>
<keyword evidence="12 17" id="KW-0456">Lyase</keyword>
<organism evidence="22 23">
    <name type="scientific">Chitinophaga pinensis</name>
    <dbReference type="NCBI Taxonomy" id="79329"/>
    <lineage>
        <taxon>Bacteria</taxon>
        <taxon>Pseudomonadati</taxon>
        <taxon>Bacteroidota</taxon>
        <taxon>Chitinophagia</taxon>
        <taxon>Chitinophagales</taxon>
        <taxon>Chitinophagaceae</taxon>
        <taxon>Chitinophaga</taxon>
    </lineage>
</organism>
<evidence type="ECO:0000256" key="15">
    <source>
        <dbReference type="ARBA" id="ARBA00048238"/>
    </source>
</evidence>
<sequence length="514" mass="55510">MKIFTAQQIREADAYTIRQTPISSLDLMEKAAIACTAWICRHYSEYTPVYVFCGLGNNGGDGLAITRLLRNRGYDAHAYVLHHSSKASADHTANRNALQQQYPAAIHDIAENGLLPQPDAHALIIDAILGTGLSRPVEGWTAAVIGQINDLKAAHELVAIDIPSGLQADASSLHTTVIRADHTLSFEFYKLAFLLPENATFVGDICILPIDLSPDYIAQTPSRFHITDAFQIKNIYRPRKPFSHKGTFGHALLIAGSEGKMGAAVLSAKACLRTGVGLLSCHVPACGYDIIQISAPGAMCFIDEQKDHSSSFHTHLPNAEAAAKYKTIGIGPGLGTAAGTCWAFEKLLEHYHQPMVIDADALNLLGSSPAMLDKVPAGSILTPHPKEFERLFGKTANDVERLEVLSENAVKRKLNILLKGRYTAMAFPDGSIWFNTTGNPGMATGGSGDVLTGILTSLLAQGYTPRDAMLMGVWLHGLSGDHAAAERSEEAMIAEDIVEFLGKSFLELRRQLSC</sequence>
<comment type="subunit">
    <text evidence="17">Homotetramer.</text>
</comment>
<dbReference type="PROSITE" id="PS51383">
    <property type="entry name" value="YJEF_C_3"/>
    <property type="match status" value="1"/>
</dbReference>
<evidence type="ECO:0000256" key="14">
    <source>
        <dbReference type="ARBA" id="ARBA00025153"/>
    </source>
</evidence>
<accession>A0A5C6LRL6</accession>
<feature type="domain" description="YjeF N-terminal" evidence="21">
    <location>
        <begin position="9"/>
        <end position="218"/>
    </location>
</feature>
<dbReference type="Gene3D" id="3.40.1190.20">
    <property type="match status" value="1"/>
</dbReference>
<comment type="similarity">
    <text evidence="3 19">In the N-terminal section; belongs to the NnrE/AIBP family.</text>
</comment>
<comment type="cofactor">
    <cofactor evidence="17">
        <name>Mg(2+)</name>
        <dbReference type="ChEBI" id="CHEBI:18420"/>
    </cofactor>
</comment>
<comment type="catalytic activity">
    <reaction evidence="1 18 19">
        <text>(6R)-NADHX = (6S)-NADHX</text>
        <dbReference type="Rhea" id="RHEA:32215"/>
        <dbReference type="ChEBI" id="CHEBI:64074"/>
        <dbReference type="ChEBI" id="CHEBI:64075"/>
        <dbReference type="EC" id="5.1.99.6"/>
    </reaction>
</comment>
<feature type="binding site" evidence="17">
    <location>
        <position position="333"/>
    </location>
    <ligand>
        <name>(6S)-NADPHX</name>
        <dbReference type="ChEBI" id="CHEBI:64076"/>
    </ligand>
</feature>
<comment type="similarity">
    <text evidence="4 19">In the C-terminal section; belongs to the NnrD/CARKD family.</text>
</comment>
<comment type="catalytic activity">
    <reaction evidence="16 17 19">
        <text>(6S)-NADPHX + ADP = AMP + phosphate + NADPH + H(+)</text>
        <dbReference type="Rhea" id="RHEA:32235"/>
        <dbReference type="ChEBI" id="CHEBI:15378"/>
        <dbReference type="ChEBI" id="CHEBI:43474"/>
        <dbReference type="ChEBI" id="CHEBI:57783"/>
        <dbReference type="ChEBI" id="CHEBI:64076"/>
        <dbReference type="ChEBI" id="CHEBI:456215"/>
        <dbReference type="ChEBI" id="CHEBI:456216"/>
        <dbReference type="EC" id="4.2.1.136"/>
    </reaction>
</comment>
<dbReference type="PIRSF" id="PIRSF017184">
    <property type="entry name" value="Nnr"/>
    <property type="match status" value="1"/>
</dbReference>
<dbReference type="GO" id="GO:0046872">
    <property type="term" value="F:metal ion binding"/>
    <property type="evidence" value="ECO:0007669"/>
    <property type="project" value="UniProtKB-UniRule"/>
</dbReference>
<feature type="binding site" evidence="18">
    <location>
        <position position="164"/>
    </location>
    <ligand>
        <name>K(+)</name>
        <dbReference type="ChEBI" id="CHEBI:29103"/>
    </ligand>
</feature>
<dbReference type="EC" id="5.1.99.6" evidence="19"/>
<dbReference type="Proteomes" id="UP000318815">
    <property type="component" value="Unassembled WGS sequence"/>
</dbReference>
<dbReference type="NCBIfam" id="TIGR00197">
    <property type="entry name" value="yjeF_nterm"/>
    <property type="match status" value="1"/>
</dbReference>
<dbReference type="InterPro" id="IPR029056">
    <property type="entry name" value="Ribokinase-like"/>
</dbReference>
<evidence type="ECO:0000256" key="3">
    <source>
        <dbReference type="ARBA" id="ARBA00006001"/>
    </source>
</evidence>
<dbReference type="GO" id="GO:0005524">
    <property type="term" value="F:ATP binding"/>
    <property type="evidence" value="ECO:0007669"/>
    <property type="project" value="UniProtKB-UniRule"/>
</dbReference>
<gene>
    <name evidence="17" type="primary">nnrD</name>
    <name evidence="18" type="synonym">nnrE</name>
    <name evidence="22" type="ORF">FEF09_13260</name>
</gene>
<dbReference type="EC" id="4.2.1.136" evidence="19"/>
<comment type="similarity">
    <text evidence="17">Belongs to the NnrD/CARKD family.</text>
</comment>
<evidence type="ECO:0000256" key="6">
    <source>
        <dbReference type="ARBA" id="ARBA00022741"/>
    </source>
</evidence>
<proteinExistence type="inferred from homology"/>
<dbReference type="InterPro" id="IPR036652">
    <property type="entry name" value="YjeF_N_dom_sf"/>
</dbReference>
<dbReference type="RefSeq" id="WP_146305563.1">
    <property type="nucleotide sequence ID" value="NZ_VOHS01000011.1"/>
</dbReference>
<evidence type="ECO:0000256" key="1">
    <source>
        <dbReference type="ARBA" id="ARBA00000013"/>
    </source>
</evidence>
<dbReference type="CDD" id="cd01171">
    <property type="entry name" value="YXKO-related"/>
    <property type="match status" value="1"/>
</dbReference>
<comment type="similarity">
    <text evidence="18">Belongs to the NnrE/AIBP family.</text>
</comment>
<comment type="caution">
    <text evidence="18">Lacks conserved residue(s) required for the propagation of feature annotation.</text>
</comment>
<dbReference type="Pfam" id="PF03853">
    <property type="entry name" value="YjeF_N"/>
    <property type="match status" value="1"/>
</dbReference>
<feature type="binding site" evidence="18">
    <location>
        <begin position="130"/>
        <end position="136"/>
    </location>
    <ligand>
        <name>(6S)-NADPHX</name>
        <dbReference type="ChEBI" id="CHEBI:64076"/>
    </ligand>
</feature>
<dbReference type="AlphaFoldDB" id="A0A5C6LRL6"/>
<dbReference type="OrthoDB" id="9806925at2"/>
<feature type="domain" description="YjeF C-terminal" evidence="20">
    <location>
        <begin position="228"/>
        <end position="508"/>
    </location>
</feature>
<feature type="binding site" evidence="17">
    <location>
        <position position="449"/>
    </location>
    <ligand>
        <name>(6S)-NADPHX</name>
        <dbReference type="ChEBI" id="CHEBI:64076"/>
    </ligand>
</feature>
<dbReference type="GO" id="GO:0110051">
    <property type="term" value="P:metabolite repair"/>
    <property type="evidence" value="ECO:0007669"/>
    <property type="project" value="TreeGrafter"/>
</dbReference>
<dbReference type="SUPFAM" id="SSF53613">
    <property type="entry name" value="Ribokinase-like"/>
    <property type="match status" value="1"/>
</dbReference>
<reference evidence="22 23" key="1">
    <citation type="submission" date="2019-08" db="EMBL/GenBank/DDBJ databases">
        <title>Whole genome sequencing of chitin degrading bacteria Chitinophaga pinensis YS16.</title>
        <authorList>
            <person name="Singh R.P."/>
            <person name="Manchanda G."/>
            <person name="Maurya I.K."/>
            <person name="Joshi N.K."/>
            <person name="Srivastava A.K."/>
        </authorList>
    </citation>
    <scope>NUCLEOTIDE SEQUENCE [LARGE SCALE GENOMIC DNA]</scope>
    <source>
        <strain evidence="22 23">YS-16</strain>
    </source>
</reference>
<feature type="binding site" evidence="18">
    <location>
        <begin position="57"/>
        <end position="61"/>
    </location>
    <ligand>
        <name>(6S)-NADPHX</name>
        <dbReference type="ChEBI" id="CHEBI:64076"/>
    </ligand>
</feature>
<feature type="binding site" evidence="17">
    <location>
        <position position="384"/>
    </location>
    <ligand>
        <name>(6S)-NADPHX</name>
        <dbReference type="ChEBI" id="CHEBI:64076"/>
    </ligand>
</feature>
<evidence type="ECO:0000256" key="10">
    <source>
        <dbReference type="ARBA" id="ARBA00023027"/>
    </source>
</evidence>
<dbReference type="PROSITE" id="PS51385">
    <property type="entry name" value="YJEF_N"/>
    <property type="match status" value="1"/>
</dbReference>
<evidence type="ECO:0000256" key="2">
    <source>
        <dbReference type="ARBA" id="ARBA00000909"/>
    </source>
</evidence>
<keyword evidence="9 18" id="KW-0630">Potassium</keyword>
<keyword evidence="10 17" id="KW-0520">NAD</keyword>
<evidence type="ECO:0000256" key="18">
    <source>
        <dbReference type="HAMAP-Rule" id="MF_01966"/>
    </source>
</evidence>
<comment type="catalytic activity">
    <reaction evidence="15 17 19">
        <text>(6S)-NADHX + ADP = AMP + phosphate + NADH + H(+)</text>
        <dbReference type="Rhea" id="RHEA:32223"/>
        <dbReference type="ChEBI" id="CHEBI:15378"/>
        <dbReference type="ChEBI" id="CHEBI:43474"/>
        <dbReference type="ChEBI" id="CHEBI:57945"/>
        <dbReference type="ChEBI" id="CHEBI:64074"/>
        <dbReference type="ChEBI" id="CHEBI:456215"/>
        <dbReference type="ChEBI" id="CHEBI:456216"/>
        <dbReference type="EC" id="4.2.1.136"/>
    </reaction>
</comment>
<evidence type="ECO:0000256" key="13">
    <source>
        <dbReference type="ARBA" id="ARBA00023268"/>
    </source>
</evidence>
<dbReference type="Gene3D" id="3.40.50.10260">
    <property type="entry name" value="YjeF N-terminal domain"/>
    <property type="match status" value="1"/>
</dbReference>
<feature type="binding site" evidence="17">
    <location>
        <begin position="419"/>
        <end position="423"/>
    </location>
    <ligand>
        <name>AMP</name>
        <dbReference type="ChEBI" id="CHEBI:456215"/>
    </ligand>
</feature>
<evidence type="ECO:0000256" key="19">
    <source>
        <dbReference type="PIRNR" id="PIRNR017184"/>
    </source>
</evidence>
<dbReference type="PROSITE" id="PS01050">
    <property type="entry name" value="YJEF_C_2"/>
    <property type="match status" value="1"/>
</dbReference>
<dbReference type="Pfam" id="PF01256">
    <property type="entry name" value="Carb_kinase"/>
    <property type="match status" value="1"/>
</dbReference>
<evidence type="ECO:0000256" key="7">
    <source>
        <dbReference type="ARBA" id="ARBA00022840"/>
    </source>
</evidence>
<comment type="function">
    <text evidence="17">Catalyzes the dehydration of the S-form of NAD(P)HX at the expense of ADP, which is converted to AMP. Together with NAD(P)HX epimerase, which catalyzes the epimerization of the S- and R-forms, the enzyme allows the repair of both epimers of NAD(P)HX, a damaged form of NAD(P)H that is a result of enzymatic or heat-dependent hydration.</text>
</comment>
<feature type="binding site" evidence="17">
    <location>
        <position position="448"/>
    </location>
    <ligand>
        <name>AMP</name>
        <dbReference type="ChEBI" id="CHEBI:456215"/>
    </ligand>
</feature>
<dbReference type="NCBIfam" id="TIGR00196">
    <property type="entry name" value="yjeF_cterm"/>
    <property type="match status" value="1"/>
</dbReference>
<feature type="binding site" evidence="18">
    <location>
        <position position="161"/>
    </location>
    <ligand>
        <name>(6S)-NADPHX</name>
        <dbReference type="ChEBI" id="CHEBI:64076"/>
    </ligand>
</feature>
<comment type="function">
    <text evidence="18">Catalyzes the epimerization of the S- and R-forms of NAD(P)HX, a damaged form of NAD(P)H that is a result of enzymatic or heat-dependent hydration. This is a prerequisite for the S-specific NAD(P)H-hydrate dehydratase to allow the repair of both epimers of NAD(P)HX.</text>
</comment>
<keyword evidence="8 17" id="KW-0521">NADP</keyword>
<keyword evidence="13" id="KW-0511">Multifunctional enzyme</keyword>
<protein>
    <recommendedName>
        <fullName evidence="19">Bifunctional NAD(P)H-hydrate repair enzyme</fullName>
    </recommendedName>
    <alternativeName>
        <fullName evidence="19">Nicotinamide nucleotide repair protein</fullName>
    </alternativeName>
    <domain>
        <recommendedName>
            <fullName evidence="19">ADP-dependent (S)-NAD(P)H-hydrate dehydratase</fullName>
            <ecNumber evidence="19">4.2.1.136</ecNumber>
        </recommendedName>
        <alternativeName>
            <fullName evidence="19">ADP-dependent NAD(P)HX dehydratase</fullName>
        </alternativeName>
    </domain>
    <domain>
        <recommendedName>
            <fullName evidence="19">NAD(P)H-hydrate epimerase</fullName>
            <ecNumber evidence="19">5.1.99.6</ecNumber>
        </recommendedName>
    </domain>
</protein>
<comment type="function">
    <text evidence="14 19">Bifunctional enzyme that catalyzes the epimerization of the S- and R-forms of NAD(P)HX and the dehydration of the S-form of NAD(P)HX at the expense of ADP, which is converted to AMP. This allows the repair of both epimers of NAD(P)HX, a damaged form of NAD(P)H that is a result of enzymatic or heat-dependent hydration.</text>
</comment>
<dbReference type="GO" id="GO:0052855">
    <property type="term" value="F:ADP-dependent NAD(P)H-hydrate dehydratase activity"/>
    <property type="evidence" value="ECO:0007669"/>
    <property type="project" value="UniProtKB-UniRule"/>
</dbReference>
<feature type="binding site" evidence="18">
    <location>
        <position position="58"/>
    </location>
    <ligand>
        <name>K(+)</name>
        <dbReference type="ChEBI" id="CHEBI:29103"/>
    </ligand>
</feature>
<evidence type="ECO:0000259" key="20">
    <source>
        <dbReference type="PROSITE" id="PS51383"/>
    </source>
</evidence>
<evidence type="ECO:0000313" key="23">
    <source>
        <dbReference type="Proteomes" id="UP000318815"/>
    </source>
</evidence>
<dbReference type="HAMAP" id="MF_01965">
    <property type="entry name" value="NADHX_dehydratase"/>
    <property type="match status" value="1"/>
</dbReference>
<comment type="cofactor">
    <cofactor evidence="18 19">
        <name>K(+)</name>
        <dbReference type="ChEBI" id="CHEBI:29103"/>
    </cofactor>
    <text evidence="18 19">Binds 1 potassium ion per subunit.</text>
</comment>
<comment type="catalytic activity">
    <reaction evidence="2 18 19">
        <text>(6R)-NADPHX = (6S)-NADPHX</text>
        <dbReference type="Rhea" id="RHEA:32227"/>
        <dbReference type="ChEBI" id="CHEBI:64076"/>
        <dbReference type="ChEBI" id="CHEBI:64077"/>
        <dbReference type="EC" id="5.1.99.6"/>
    </reaction>
</comment>
<dbReference type="SUPFAM" id="SSF64153">
    <property type="entry name" value="YjeF N-terminal domain-like"/>
    <property type="match status" value="1"/>
</dbReference>
<dbReference type="GO" id="GO:0046496">
    <property type="term" value="P:nicotinamide nucleotide metabolic process"/>
    <property type="evidence" value="ECO:0007669"/>
    <property type="project" value="UniProtKB-UniRule"/>
</dbReference>
<keyword evidence="5 18" id="KW-0479">Metal-binding</keyword>
<feature type="binding site" evidence="17">
    <location>
        <position position="263"/>
    </location>
    <ligand>
        <name>(6S)-NADPHX</name>
        <dbReference type="ChEBI" id="CHEBI:64076"/>
    </ligand>
</feature>
<dbReference type="InterPro" id="IPR004443">
    <property type="entry name" value="YjeF_N_dom"/>
</dbReference>
<evidence type="ECO:0000256" key="5">
    <source>
        <dbReference type="ARBA" id="ARBA00022723"/>
    </source>
</evidence>
<evidence type="ECO:0000256" key="4">
    <source>
        <dbReference type="ARBA" id="ARBA00009524"/>
    </source>
</evidence>
<dbReference type="GO" id="GO:0052856">
    <property type="term" value="F:NAD(P)HX epimerase activity"/>
    <property type="evidence" value="ECO:0007669"/>
    <property type="project" value="UniProtKB-UniRule"/>
</dbReference>
<evidence type="ECO:0000256" key="11">
    <source>
        <dbReference type="ARBA" id="ARBA00023235"/>
    </source>
</evidence>
<keyword evidence="11 18" id="KW-0413">Isomerase</keyword>
<evidence type="ECO:0000256" key="16">
    <source>
        <dbReference type="ARBA" id="ARBA00049209"/>
    </source>
</evidence>
<feature type="binding site" evidence="18">
    <location>
        <position position="126"/>
    </location>
    <ligand>
        <name>K(+)</name>
        <dbReference type="ChEBI" id="CHEBI:29103"/>
    </ligand>
</feature>
<comment type="caution">
    <text evidence="22">The sequence shown here is derived from an EMBL/GenBank/DDBJ whole genome shotgun (WGS) entry which is preliminary data.</text>
</comment>
<dbReference type="InterPro" id="IPR030677">
    <property type="entry name" value="Nnr"/>
</dbReference>
<name>A0A5C6LRL6_9BACT</name>
<evidence type="ECO:0000313" key="22">
    <source>
        <dbReference type="EMBL" id="TWV99960.1"/>
    </source>
</evidence>
<dbReference type="InterPro" id="IPR000631">
    <property type="entry name" value="CARKD"/>
</dbReference>